<accession>A0A8J2LAH5</accession>
<evidence type="ECO:0000313" key="2">
    <source>
        <dbReference type="EMBL" id="CAG7829254.1"/>
    </source>
</evidence>
<sequence>MANLFWKALLIPVLLQCSFPSFANVDTLNSEGVTESGKDRHWQENGDSDDISLQQLQENYNNNTLELMEFIKSLTTTLSKRLDILEKNSLSKSTTSKPLNESISSGDIAAGVPDDYSLTVEIVNYLDVELTDYQLFLGFGLIHQGDPTVVAAKTREVVTFKRVPYGAAPHGVLLYRVGDTGVSLHLVFYHAIFAVGFLENKALISTIWPIWEGCNKYTHSGTPDSMKCIGDIEIRQNQIRNLTIHHGPIYTKLTIQTKKIHHRWILTMEVFKLDT</sequence>
<keyword evidence="3" id="KW-1185">Reference proteome</keyword>
<feature type="chain" id="PRO_5035214229" evidence="1">
    <location>
        <begin position="24"/>
        <end position="275"/>
    </location>
</feature>
<feature type="signal peptide" evidence="1">
    <location>
        <begin position="1"/>
        <end position="23"/>
    </location>
</feature>
<dbReference type="Proteomes" id="UP000708208">
    <property type="component" value="Unassembled WGS sequence"/>
</dbReference>
<protein>
    <submittedName>
        <fullName evidence="2">Uncharacterized protein</fullName>
    </submittedName>
</protein>
<keyword evidence="1" id="KW-0732">Signal</keyword>
<proteinExistence type="predicted"/>
<comment type="caution">
    <text evidence="2">The sequence shown here is derived from an EMBL/GenBank/DDBJ whole genome shotgun (WGS) entry which is preliminary data.</text>
</comment>
<evidence type="ECO:0000313" key="3">
    <source>
        <dbReference type="Proteomes" id="UP000708208"/>
    </source>
</evidence>
<dbReference type="AlphaFoldDB" id="A0A8J2LAH5"/>
<dbReference type="EMBL" id="CAJVCH010550690">
    <property type="protein sequence ID" value="CAG7829254.1"/>
    <property type="molecule type" value="Genomic_DNA"/>
</dbReference>
<name>A0A8J2LAH5_9HEXA</name>
<gene>
    <name evidence="2" type="ORF">AFUS01_LOCUS39128</name>
</gene>
<evidence type="ECO:0000256" key="1">
    <source>
        <dbReference type="SAM" id="SignalP"/>
    </source>
</evidence>
<organism evidence="2 3">
    <name type="scientific">Allacma fusca</name>
    <dbReference type="NCBI Taxonomy" id="39272"/>
    <lineage>
        <taxon>Eukaryota</taxon>
        <taxon>Metazoa</taxon>
        <taxon>Ecdysozoa</taxon>
        <taxon>Arthropoda</taxon>
        <taxon>Hexapoda</taxon>
        <taxon>Collembola</taxon>
        <taxon>Symphypleona</taxon>
        <taxon>Sminthuridae</taxon>
        <taxon>Allacma</taxon>
    </lineage>
</organism>
<reference evidence="2" key="1">
    <citation type="submission" date="2021-06" db="EMBL/GenBank/DDBJ databases">
        <authorList>
            <person name="Hodson N. C."/>
            <person name="Mongue J. A."/>
            <person name="Jaron S. K."/>
        </authorList>
    </citation>
    <scope>NUCLEOTIDE SEQUENCE</scope>
</reference>